<reference evidence="2" key="4">
    <citation type="submission" date="2015-06" db="UniProtKB">
        <authorList>
            <consortium name="EnsemblMetazoa"/>
        </authorList>
    </citation>
    <scope>IDENTIFICATION</scope>
</reference>
<dbReference type="Proteomes" id="UP000000673">
    <property type="component" value="Unassembled WGS sequence"/>
</dbReference>
<dbReference type="OMA" id="GITIVCK"/>
<dbReference type="EMBL" id="ADMH02001254">
    <property type="protein sequence ID" value="ETN63449.1"/>
    <property type="molecule type" value="Genomic_DNA"/>
</dbReference>
<proteinExistence type="predicted"/>
<accession>W5JL16</accession>
<evidence type="ECO:0000313" key="2">
    <source>
        <dbReference type="EnsemblMetazoa" id="ADAC004848-PA"/>
    </source>
</evidence>
<evidence type="ECO:0008006" key="4">
    <source>
        <dbReference type="Google" id="ProtNLM"/>
    </source>
</evidence>
<reference evidence="1" key="3">
    <citation type="journal article" date="2013" name="Nucleic Acids Res.">
        <title>The genome of Anopheles darlingi, the main neotropical malaria vector.</title>
        <authorList>
            <person name="Marinotti O."/>
            <person name="Cerqueira G.C."/>
            <person name="de Almeida L.G."/>
            <person name="Ferro M.I."/>
            <person name="Loreto E.L."/>
            <person name="Zaha A."/>
            <person name="Teixeira S.M."/>
            <person name="Wespiser A.R."/>
            <person name="Almeida E Silva A."/>
            <person name="Schlindwein A.D."/>
            <person name="Pacheco A.C."/>
            <person name="Silva A.L."/>
            <person name="Graveley B.R."/>
            <person name="Walenz B.P."/>
            <person name="Lima Bde A."/>
            <person name="Ribeiro C.A."/>
            <person name="Nunes-Silva C.G."/>
            <person name="de Carvalho C.R."/>
            <person name="Soares C.M."/>
            <person name="de Menezes C.B."/>
            <person name="Matiolli C."/>
            <person name="Caffrey D."/>
            <person name="Araujo D.A."/>
            <person name="de Oliveira D.M."/>
            <person name="Golenbock D."/>
            <person name="Grisard E.C."/>
            <person name="Fantinatti-Garboggini F."/>
            <person name="de Carvalho F.M."/>
            <person name="Barcellos F.G."/>
            <person name="Prosdocimi F."/>
            <person name="May G."/>
            <person name="Azevedo Junior G.M."/>
            <person name="Guimaraes G.M."/>
            <person name="Goldman G.H."/>
            <person name="Padilha I.Q."/>
            <person name="Batista Jda S."/>
            <person name="Ferro J.A."/>
            <person name="Ribeiro J.M."/>
            <person name="Fietto J.L."/>
            <person name="Dabbas K.M."/>
            <person name="Cerdeira L."/>
            <person name="Agnez-Lima L.F."/>
            <person name="Brocchi M."/>
            <person name="de Carvalho M.O."/>
            <person name="Teixeira Mde M."/>
            <person name="Diniz Maia Mde M."/>
            <person name="Goldman M.H."/>
            <person name="Cruz Schneider M.P."/>
            <person name="Felipe M.S."/>
            <person name="Hungria M."/>
            <person name="Nicolas M.F."/>
            <person name="Pereira M."/>
            <person name="Montes M.A."/>
            <person name="Cantao M.E."/>
            <person name="Vincentz M."/>
            <person name="Rafael M.S."/>
            <person name="Silverman N."/>
            <person name="Stoco P.H."/>
            <person name="Souza R.C."/>
            <person name="Vicentini R."/>
            <person name="Gazzinelli R.T."/>
            <person name="Neves Rde O."/>
            <person name="Silva R."/>
            <person name="Astolfi-Filho S."/>
            <person name="Maciel T.E."/>
            <person name="Urmenyi T.P."/>
            <person name="Tadei W.P."/>
            <person name="Camargo E.P."/>
            <person name="de Vasconcelos A.T."/>
        </authorList>
    </citation>
    <scope>NUCLEOTIDE SEQUENCE</scope>
</reference>
<dbReference type="AlphaFoldDB" id="W5JL16"/>
<keyword evidence="3" id="KW-1185">Reference proteome</keyword>
<gene>
    <name evidence="1" type="ORF">AND_004848</name>
</gene>
<dbReference type="HOGENOM" id="CLU_1429108_0_0_1"/>
<reference evidence="1" key="2">
    <citation type="submission" date="2010-05" db="EMBL/GenBank/DDBJ databases">
        <authorList>
            <person name="Almeida L.G."/>
            <person name="Nicolas M.F."/>
            <person name="Souza R.C."/>
            <person name="Vasconcelos A.T.R."/>
        </authorList>
    </citation>
    <scope>NUCLEOTIDE SEQUENCE</scope>
</reference>
<organism evidence="1">
    <name type="scientific">Anopheles darlingi</name>
    <name type="common">Mosquito</name>
    <dbReference type="NCBI Taxonomy" id="43151"/>
    <lineage>
        <taxon>Eukaryota</taxon>
        <taxon>Metazoa</taxon>
        <taxon>Ecdysozoa</taxon>
        <taxon>Arthropoda</taxon>
        <taxon>Hexapoda</taxon>
        <taxon>Insecta</taxon>
        <taxon>Pterygota</taxon>
        <taxon>Neoptera</taxon>
        <taxon>Endopterygota</taxon>
        <taxon>Diptera</taxon>
        <taxon>Nematocera</taxon>
        <taxon>Culicoidea</taxon>
        <taxon>Culicidae</taxon>
        <taxon>Anophelinae</taxon>
        <taxon>Anopheles</taxon>
    </lineage>
</organism>
<dbReference type="EnsemblMetazoa" id="ADAC004848-RA">
    <property type="protein sequence ID" value="ADAC004848-PA"/>
    <property type="gene ID" value="ADAC004848"/>
</dbReference>
<protein>
    <recommendedName>
        <fullName evidence="4">Kinetochore protein SPC25</fullName>
    </recommendedName>
</protein>
<name>W5JL16_ANODA</name>
<dbReference type="VEuPathDB" id="VectorBase:ADAC004848"/>
<reference evidence="1 3" key="1">
    <citation type="journal article" date="2010" name="BMC Genomics">
        <title>Combination of measures distinguishes pre-miRNAs from other stem-loops in the genome of the newly sequenced Anopheles darlingi.</title>
        <authorList>
            <person name="Mendes N.D."/>
            <person name="Freitas A.T."/>
            <person name="Vasconcelos A.T."/>
            <person name="Sagot M.F."/>
        </authorList>
    </citation>
    <scope>NUCLEOTIDE SEQUENCE</scope>
</reference>
<evidence type="ECO:0000313" key="3">
    <source>
        <dbReference type="Proteomes" id="UP000000673"/>
    </source>
</evidence>
<evidence type="ECO:0000313" key="1">
    <source>
        <dbReference type="EMBL" id="ETN63449.1"/>
    </source>
</evidence>
<sequence length="190" mass="21372">MANSIGSLDTTENVAHNVLETLHAKAVEIKQTVSEDAQLRQDALTDLQAVVEKLNDLVMMEAELKAKQMAISARGVCNGSAKTSKITSQNPKSHGQMLKDLERFLGLTIHCIPERRMFEIHFSDTRNTRLSFKMNRKGLDLDNMYPQPRNIEAIRRHLRDTKDVIGLLTVLRRRLTFGTTTVPSAVCEEA</sequence>
<dbReference type="VEuPathDB" id="VectorBase:ADAR2_008222"/>